<protein>
    <submittedName>
        <fullName evidence="2">Uncharacterized protein</fullName>
    </submittedName>
</protein>
<sequence length="283" mass="32635">MFKSVLLFFVVMFSSVCYAQEACDKFSMVSFQEGEKITDFYIKIYDKSKTIVLYDNDTGEICIPVILFSKADSIIVHHKFKKQILNKDFNFSKPLPFKTESELDEIVLNSKKYYTEIGPAKGKTIPHTLGNNQISVLSFQIDSLSSGMNVDQIKFHFRGAGLFISTKSYEAQFKVLIYHSLDSNFEKMTQLVNDNTSHVVDFRGRGWLDVDLSELEIKIPEKGYIMYGLQCVNGSLNISQNKVNKNKDLNSAFLMFYEFRKPFISTSKSEYIPRIKLQLFSYE</sequence>
<organism evidence="2 3">
    <name type="scientific">Nonlabens xylanidelens</name>
    <dbReference type="NCBI Taxonomy" id="191564"/>
    <lineage>
        <taxon>Bacteria</taxon>
        <taxon>Pseudomonadati</taxon>
        <taxon>Bacteroidota</taxon>
        <taxon>Flavobacteriia</taxon>
        <taxon>Flavobacteriales</taxon>
        <taxon>Flavobacteriaceae</taxon>
        <taxon>Nonlabens</taxon>
    </lineage>
</organism>
<evidence type="ECO:0000313" key="2">
    <source>
        <dbReference type="EMBL" id="PPK94996.1"/>
    </source>
</evidence>
<dbReference type="EMBL" id="PTJE01000003">
    <property type="protein sequence ID" value="PPK94996.1"/>
    <property type="molecule type" value="Genomic_DNA"/>
</dbReference>
<accession>A0A2S6ILE7</accession>
<comment type="caution">
    <text evidence="2">The sequence shown here is derived from an EMBL/GenBank/DDBJ whole genome shotgun (WGS) entry which is preliminary data.</text>
</comment>
<dbReference type="Proteomes" id="UP000239002">
    <property type="component" value="Unassembled WGS sequence"/>
</dbReference>
<keyword evidence="3" id="KW-1185">Reference proteome</keyword>
<name>A0A2S6ILE7_9FLAO</name>
<gene>
    <name evidence="2" type="ORF">LY01_01749</name>
</gene>
<proteinExistence type="predicted"/>
<evidence type="ECO:0000256" key="1">
    <source>
        <dbReference type="SAM" id="SignalP"/>
    </source>
</evidence>
<feature type="chain" id="PRO_5015583790" evidence="1">
    <location>
        <begin position="20"/>
        <end position="283"/>
    </location>
</feature>
<feature type="signal peptide" evidence="1">
    <location>
        <begin position="1"/>
        <end position="19"/>
    </location>
</feature>
<reference evidence="2 3" key="1">
    <citation type="submission" date="2018-02" db="EMBL/GenBank/DDBJ databases">
        <title>Genomic Encyclopedia of Archaeal and Bacterial Type Strains, Phase II (KMG-II): from individual species to whole genera.</title>
        <authorList>
            <person name="Goeker M."/>
        </authorList>
    </citation>
    <scope>NUCLEOTIDE SEQUENCE [LARGE SCALE GENOMIC DNA]</scope>
    <source>
        <strain evidence="2 3">DSM 16809</strain>
    </source>
</reference>
<keyword evidence="1" id="KW-0732">Signal</keyword>
<evidence type="ECO:0000313" key="3">
    <source>
        <dbReference type="Proteomes" id="UP000239002"/>
    </source>
</evidence>
<dbReference type="AlphaFoldDB" id="A0A2S6ILE7"/>